<keyword evidence="1" id="KW-0472">Membrane</keyword>
<evidence type="ECO:0000313" key="2">
    <source>
        <dbReference type="EMBL" id="MCQ4122150.1"/>
    </source>
</evidence>
<evidence type="ECO:0000313" key="3">
    <source>
        <dbReference type="Proteomes" id="UP001524501"/>
    </source>
</evidence>
<feature type="transmembrane region" description="Helical" evidence="1">
    <location>
        <begin position="115"/>
        <end position="135"/>
    </location>
</feature>
<feature type="transmembrane region" description="Helical" evidence="1">
    <location>
        <begin position="147"/>
        <end position="169"/>
    </location>
</feature>
<keyword evidence="1" id="KW-1133">Transmembrane helix</keyword>
<gene>
    <name evidence="2" type="ORF">NOF53_23800</name>
</gene>
<reference evidence="2 3" key="1">
    <citation type="submission" date="2022-07" db="EMBL/GenBank/DDBJ databases">
        <title>Degradation activity of malathion, p-nitrophenol and potential low-temperature adaptation strategy of Rhodococcus sp. FXJ9.536.</title>
        <authorList>
            <person name="Huang J."/>
            <person name="Huang Y."/>
        </authorList>
    </citation>
    <scope>NUCLEOTIDE SEQUENCE [LARGE SCALE GENOMIC DNA]</scope>
    <source>
        <strain evidence="2 3">FXJ9.536</strain>
    </source>
</reference>
<feature type="transmembrane region" description="Helical" evidence="1">
    <location>
        <begin position="6"/>
        <end position="24"/>
    </location>
</feature>
<protein>
    <submittedName>
        <fullName evidence="2">Uncharacterized protein</fullName>
    </submittedName>
</protein>
<dbReference type="RefSeq" id="WP_255973441.1">
    <property type="nucleotide sequence ID" value="NZ_JANFQF010000026.1"/>
</dbReference>
<dbReference type="EMBL" id="JANFQF010000026">
    <property type="protein sequence ID" value="MCQ4122150.1"/>
    <property type="molecule type" value="Genomic_DNA"/>
</dbReference>
<proteinExistence type="predicted"/>
<comment type="caution">
    <text evidence="2">The sequence shown here is derived from an EMBL/GenBank/DDBJ whole genome shotgun (WGS) entry which is preliminary data.</text>
</comment>
<evidence type="ECO:0000256" key="1">
    <source>
        <dbReference type="SAM" id="Phobius"/>
    </source>
</evidence>
<keyword evidence="1" id="KW-0812">Transmembrane</keyword>
<feature type="transmembrane region" description="Helical" evidence="1">
    <location>
        <begin position="189"/>
        <end position="209"/>
    </location>
</feature>
<feature type="transmembrane region" description="Helical" evidence="1">
    <location>
        <begin position="64"/>
        <end position="83"/>
    </location>
</feature>
<feature type="transmembrane region" description="Helical" evidence="1">
    <location>
        <begin position="36"/>
        <end position="58"/>
    </location>
</feature>
<organism evidence="2 3">
    <name type="scientific">Rhodococcus tibetensis</name>
    <dbReference type="NCBI Taxonomy" id="2965064"/>
    <lineage>
        <taxon>Bacteria</taxon>
        <taxon>Bacillati</taxon>
        <taxon>Actinomycetota</taxon>
        <taxon>Actinomycetes</taxon>
        <taxon>Mycobacteriales</taxon>
        <taxon>Nocardiaceae</taxon>
        <taxon>Rhodococcus</taxon>
    </lineage>
</organism>
<keyword evidence="3" id="KW-1185">Reference proteome</keyword>
<accession>A0ABT1QIR0</accession>
<sequence>MNLVDRCSPTVAALIGGVLAAFALRESEVLDHTIAAKDGLSGVLLVGLAAAAVTVGHVHYAAAAWWLVLGGLIALVAGVTLGWRYPMPGVGMVLLVLVTATGLLPDGGIFDAVTIAAYTLVLPGALGLSVVSVLSTPTGDPPVVVSAAMLPLTMTFFAVSAPLAVADYGWSSGYPTSESGPVVAVDSPLPLGIVVATVTAIVATLALAWRSDPDRVRVLARRGGR</sequence>
<dbReference type="Proteomes" id="UP001524501">
    <property type="component" value="Unassembled WGS sequence"/>
</dbReference>
<name>A0ABT1QIR0_9NOCA</name>